<reference evidence="2" key="1">
    <citation type="journal article" date="2022" name="Plant J.">
        <title>Strategies of tolerance reflected in two North American maple genomes.</title>
        <authorList>
            <person name="McEvoy S.L."/>
            <person name="Sezen U.U."/>
            <person name="Trouern-Trend A."/>
            <person name="McMahon S.M."/>
            <person name="Schaberg P.G."/>
            <person name="Yang J."/>
            <person name="Wegrzyn J.L."/>
            <person name="Swenson N.G."/>
        </authorList>
    </citation>
    <scope>NUCLEOTIDE SEQUENCE</scope>
    <source>
        <strain evidence="2">NS2018</strain>
    </source>
</reference>
<dbReference type="EMBL" id="JAUESC010000387">
    <property type="protein sequence ID" value="KAK0574324.1"/>
    <property type="molecule type" value="Genomic_DNA"/>
</dbReference>
<feature type="region of interest" description="Disordered" evidence="1">
    <location>
        <begin position="63"/>
        <end position="85"/>
    </location>
</feature>
<protein>
    <submittedName>
        <fullName evidence="2">Uncharacterized protein</fullName>
    </submittedName>
</protein>
<evidence type="ECO:0000256" key="1">
    <source>
        <dbReference type="SAM" id="MobiDB-lite"/>
    </source>
</evidence>
<comment type="caution">
    <text evidence="2">The sequence shown here is derived from an EMBL/GenBank/DDBJ whole genome shotgun (WGS) entry which is preliminary data.</text>
</comment>
<reference evidence="2" key="2">
    <citation type="submission" date="2023-06" db="EMBL/GenBank/DDBJ databases">
        <authorList>
            <person name="Swenson N.G."/>
            <person name="Wegrzyn J.L."/>
            <person name="Mcevoy S.L."/>
        </authorList>
    </citation>
    <scope>NUCLEOTIDE SEQUENCE</scope>
    <source>
        <strain evidence="2">NS2018</strain>
        <tissue evidence="2">Leaf</tissue>
    </source>
</reference>
<evidence type="ECO:0000313" key="2">
    <source>
        <dbReference type="EMBL" id="KAK0574324.1"/>
    </source>
</evidence>
<sequence length="85" mass="9066">MPWRGGGKPVHCIQGRCRCSIPARLQNVDCIDPSYCKGYCAPGCPYTCFNGYCISAANRLPSNSLSSTPLSSPPRCCPPSSLHGC</sequence>
<dbReference type="AlphaFoldDB" id="A0AA39RID8"/>
<name>A0AA39RID8_ACESA</name>
<accession>A0AA39RID8</accession>
<dbReference type="Proteomes" id="UP001168877">
    <property type="component" value="Unassembled WGS sequence"/>
</dbReference>
<keyword evidence="3" id="KW-1185">Reference proteome</keyword>
<organism evidence="2 3">
    <name type="scientific">Acer saccharum</name>
    <name type="common">Sugar maple</name>
    <dbReference type="NCBI Taxonomy" id="4024"/>
    <lineage>
        <taxon>Eukaryota</taxon>
        <taxon>Viridiplantae</taxon>
        <taxon>Streptophyta</taxon>
        <taxon>Embryophyta</taxon>
        <taxon>Tracheophyta</taxon>
        <taxon>Spermatophyta</taxon>
        <taxon>Magnoliopsida</taxon>
        <taxon>eudicotyledons</taxon>
        <taxon>Gunneridae</taxon>
        <taxon>Pentapetalae</taxon>
        <taxon>rosids</taxon>
        <taxon>malvids</taxon>
        <taxon>Sapindales</taxon>
        <taxon>Sapindaceae</taxon>
        <taxon>Hippocastanoideae</taxon>
        <taxon>Acereae</taxon>
        <taxon>Acer</taxon>
    </lineage>
</organism>
<evidence type="ECO:0000313" key="3">
    <source>
        <dbReference type="Proteomes" id="UP001168877"/>
    </source>
</evidence>
<proteinExistence type="predicted"/>
<gene>
    <name evidence="2" type="ORF">LWI29_021838</name>
</gene>